<evidence type="ECO:0000313" key="1">
    <source>
        <dbReference type="EMBL" id="SPK70255.1"/>
    </source>
</evidence>
<name>A0A375IVG5_9BURK</name>
<accession>A0A375IVG5</accession>
<dbReference type="Proteomes" id="UP000255505">
    <property type="component" value="Unassembled WGS sequence"/>
</dbReference>
<protein>
    <submittedName>
        <fullName evidence="2">Transcriptional regulator</fullName>
    </submittedName>
</protein>
<gene>
    <name evidence="2" type="primary">xpsR</name>
    <name evidence="2" type="ORF">CT19425_P50060</name>
    <name evidence="1" type="ORF">CT19425_U460014</name>
</gene>
<dbReference type="RefSeq" id="WP_115666916.1">
    <property type="nucleotide sequence ID" value="NZ_LT991978.1"/>
</dbReference>
<keyword evidence="2" id="KW-0614">Plasmid</keyword>
<dbReference type="Proteomes" id="UP000255505">
    <property type="component" value="Plasmid III"/>
</dbReference>
<evidence type="ECO:0000313" key="3">
    <source>
        <dbReference type="Proteomes" id="UP000255505"/>
    </source>
</evidence>
<dbReference type="AlphaFoldDB" id="A0A375IVG5"/>
<evidence type="ECO:0000313" key="2">
    <source>
        <dbReference type="EMBL" id="SPK77609.1"/>
    </source>
</evidence>
<organism evidence="2 3">
    <name type="scientific">Cupriavidus taiwanensis</name>
    <dbReference type="NCBI Taxonomy" id="164546"/>
    <lineage>
        <taxon>Bacteria</taxon>
        <taxon>Pseudomonadati</taxon>
        <taxon>Pseudomonadota</taxon>
        <taxon>Betaproteobacteria</taxon>
        <taxon>Burkholderiales</taxon>
        <taxon>Burkholderiaceae</taxon>
        <taxon>Cupriavidus</taxon>
    </lineage>
</organism>
<sequence>MTTNAFTRQQLGSYFASFLGMEGGNPSAAVWFCNYSPRRDCISLVSPLMPKLECPAWDSAFRAQHATEIVRWQTHQRIARIMSAARQMVLYGDEDGGDWKKYLSDLLYRPQGWEFMLSLFPLPIRTDDGHSWRRRFSMQPELTSKVAYMSLCRDGGRFRFIEALRRREQPKVVVCLGERHEDDYVHAFGMRGLSYKEHTLKPADQARILHVYDDTGTQLVLCPALAGSAGMCSDALLKALGGYISQWLAKGDFEMWRTDVYGNVPSFTTDQRPMRG</sequence>
<geneLocation type="plasmid" evidence="2">
    <name>III</name>
</geneLocation>
<dbReference type="EMBL" id="OOEF01000041">
    <property type="protein sequence ID" value="SPK70255.1"/>
    <property type="molecule type" value="Genomic_DNA"/>
</dbReference>
<reference evidence="2 3" key="1">
    <citation type="submission" date="2018-01" db="EMBL/GenBank/DDBJ databases">
        <authorList>
            <person name="Gaut B.S."/>
            <person name="Morton B.R."/>
            <person name="Clegg M.T."/>
            <person name="Duvall M.R."/>
        </authorList>
    </citation>
    <scope>NUCLEOTIDE SEQUENCE [LARGE SCALE GENOMIC DNA]</scope>
    <source>
        <strain evidence="2">Cupriavidus taiwanensis LMG 19425</strain>
        <plasmid evidence="3">Plasmid iii</plasmid>
    </source>
</reference>
<dbReference type="EMBL" id="LT991978">
    <property type="protein sequence ID" value="SPK77609.1"/>
    <property type="molecule type" value="Genomic_DNA"/>
</dbReference>
<proteinExistence type="predicted"/>